<comment type="caution">
    <text evidence="6">The sequence shown here is derived from an EMBL/GenBank/DDBJ whole genome shotgun (WGS) entry which is preliminary data.</text>
</comment>
<feature type="domain" description="BZIP" evidence="5">
    <location>
        <begin position="147"/>
        <end position="162"/>
    </location>
</feature>
<dbReference type="InterPro" id="IPR050936">
    <property type="entry name" value="AP-1-like"/>
</dbReference>
<feature type="coiled-coil region" evidence="3">
    <location>
        <begin position="160"/>
        <end position="211"/>
    </location>
</feature>
<evidence type="ECO:0000256" key="2">
    <source>
        <dbReference type="ARBA" id="ARBA00023242"/>
    </source>
</evidence>
<dbReference type="InParanoid" id="A0A1X2HD03"/>
<evidence type="ECO:0000256" key="1">
    <source>
        <dbReference type="ARBA" id="ARBA00004123"/>
    </source>
</evidence>
<feature type="compositionally biased region" description="Basic residues" evidence="4">
    <location>
        <begin position="56"/>
        <end position="73"/>
    </location>
</feature>
<evidence type="ECO:0000256" key="3">
    <source>
        <dbReference type="SAM" id="Coils"/>
    </source>
</evidence>
<dbReference type="Proteomes" id="UP000242180">
    <property type="component" value="Unassembled WGS sequence"/>
</dbReference>
<dbReference type="AlphaFoldDB" id="A0A1X2HD03"/>
<evidence type="ECO:0000256" key="4">
    <source>
        <dbReference type="SAM" id="MobiDB-lite"/>
    </source>
</evidence>
<evidence type="ECO:0000259" key="5">
    <source>
        <dbReference type="PROSITE" id="PS00036"/>
    </source>
</evidence>
<dbReference type="Pfam" id="PF00170">
    <property type="entry name" value="bZIP_1"/>
    <property type="match status" value="1"/>
</dbReference>
<dbReference type="GO" id="GO:0090575">
    <property type="term" value="C:RNA polymerase II transcription regulator complex"/>
    <property type="evidence" value="ECO:0007669"/>
    <property type="project" value="TreeGrafter"/>
</dbReference>
<dbReference type="SUPFAM" id="SSF57959">
    <property type="entry name" value="Leucine zipper domain"/>
    <property type="match status" value="1"/>
</dbReference>
<dbReference type="PROSITE" id="PS00036">
    <property type="entry name" value="BZIP_BASIC"/>
    <property type="match status" value="1"/>
</dbReference>
<proteinExistence type="predicted"/>
<feature type="compositionally biased region" description="Basic and acidic residues" evidence="4">
    <location>
        <begin position="120"/>
        <end position="131"/>
    </location>
</feature>
<accession>A0A1X2HD03</accession>
<evidence type="ECO:0000313" key="7">
    <source>
        <dbReference type="Proteomes" id="UP000242180"/>
    </source>
</evidence>
<dbReference type="Gene3D" id="1.20.5.170">
    <property type="match status" value="1"/>
</dbReference>
<protein>
    <recommendedName>
        <fullName evidence="5">BZIP domain-containing protein</fullName>
    </recommendedName>
</protein>
<dbReference type="GO" id="GO:0000976">
    <property type="term" value="F:transcription cis-regulatory region binding"/>
    <property type="evidence" value="ECO:0007669"/>
    <property type="project" value="InterPro"/>
</dbReference>
<feature type="compositionally biased region" description="Low complexity" evidence="4">
    <location>
        <begin position="27"/>
        <end position="42"/>
    </location>
</feature>
<keyword evidence="7" id="KW-1185">Reference proteome</keyword>
<gene>
    <name evidence="6" type="ORF">BCR43DRAFT_492024</name>
</gene>
<reference evidence="6 7" key="1">
    <citation type="submission" date="2016-07" db="EMBL/GenBank/DDBJ databases">
        <title>Pervasive Adenine N6-methylation of Active Genes in Fungi.</title>
        <authorList>
            <consortium name="DOE Joint Genome Institute"/>
            <person name="Mondo S.J."/>
            <person name="Dannebaum R.O."/>
            <person name="Kuo R.C."/>
            <person name="Labutti K."/>
            <person name="Haridas S."/>
            <person name="Kuo A."/>
            <person name="Salamov A."/>
            <person name="Ahrendt S.R."/>
            <person name="Lipzen A."/>
            <person name="Sullivan W."/>
            <person name="Andreopoulos W.B."/>
            <person name="Clum A."/>
            <person name="Lindquist E."/>
            <person name="Daum C."/>
            <person name="Ramamoorthy G.K."/>
            <person name="Gryganskyi A."/>
            <person name="Culley D."/>
            <person name="Magnuson J.K."/>
            <person name="James T.Y."/>
            <person name="O'Malley M.A."/>
            <person name="Stajich J.E."/>
            <person name="Spatafora J.W."/>
            <person name="Visel A."/>
            <person name="Grigoriev I.V."/>
        </authorList>
    </citation>
    <scope>NUCLEOTIDE SEQUENCE [LARGE SCALE GENOMIC DNA]</scope>
    <source>
        <strain evidence="6 7">NRRL 2496</strain>
    </source>
</reference>
<dbReference type="PANTHER" id="PTHR40621">
    <property type="entry name" value="TRANSCRIPTION FACTOR KAPC-RELATED"/>
    <property type="match status" value="1"/>
</dbReference>
<dbReference type="EMBL" id="MCGN01000005">
    <property type="protein sequence ID" value="ORY96642.1"/>
    <property type="molecule type" value="Genomic_DNA"/>
</dbReference>
<keyword evidence="2" id="KW-0539">Nucleus</keyword>
<feature type="compositionally biased region" description="Basic and acidic residues" evidence="4">
    <location>
        <begin position="96"/>
        <end position="111"/>
    </location>
</feature>
<sequence>MDSLSSPAPHEAAYAQLYPEFDDSSDSSDNSSLSNSLSNSSNDESKNIKSTGARMPIRKIRPRRSARLGKTTRRYYNDSDTDDYYIPDDEDDEDDNTSRWERKRRTPDMKRDKRGTKRSHPYELQEKDRTSKRFQSNPSTLYDPKQKRKAQNRAAQRAFRARKEQLVHQLQTRIQELQTTSQQDEELMQENDRLREQLQALEEENALLRQARFTFDPGEDVPDAIVPSSSQLEYPLRNQSFLNTSYA</sequence>
<dbReference type="STRING" id="13706.A0A1X2HD03"/>
<name>A0A1X2HD03_SYNRA</name>
<organism evidence="6 7">
    <name type="scientific">Syncephalastrum racemosum</name>
    <name type="common">Filamentous fungus</name>
    <dbReference type="NCBI Taxonomy" id="13706"/>
    <lineage>
        <taxon>Eukaryota</taxon>
        <taxon>Fungi</taxon>
        <taxon>Fungi incertae sedis</taxon>
        <taxon>Mucoromycota</taxon>
        <taxon>Mucoromycotina</taxon>
        <taxon>Mucoromycetes</taxon>
        <taxon>Mucorales</taxon>
        <taxon>Syncephalastraceae</taxon>
        <taxon>Syncephalastrum</taxon>
    </lineage>
</organism>
<dbReference type="GO" id="GO:0001228">
    <property type="term" value="F:DNA-binding transcription activator activity, RNA polymerase II-specific"/>
    <property type="evidence" value="ECO:0007669"/>
    <property type="project" value="TreeGrafter"/>
</dbReference>
<feature type="compositionally biased region" description="Acidic residues" evidence="4">
    <location>
        <begin position="79"/>
        <end position="95"/>
    </location>
</feature>
<comment type="subcellular location">
    <subcellularLocation>
        <location evidence="1">Nucleus</location>
    </subcellularLocation>
</comment>
<dbReference type="PANTHER" id="PTHR40621:SF6">
    <property type="entry name" value="AP-1-LIKE TRANSCRIPTION FACTOR YAP1-RELATED"/>
    <property type="match status" value="1"/>
</dbReference>
<dbReference type="InterPro" id="IPR046347">
    <property type="entry name" value="bZIP_sf"/>
</dbReference>
<dbReference type="InterPro" id="IPR004827">
    <property type="entry name" value="bZIP"/>
</dbReference>
<evidence type="ECO:0000313" key="6">
    <source>
        <dbReference type="EMBL" id="ORY96642.1"/>
    </source>
</evidence>
<dbReference type="SMART" id="SM00338">
    <property type="entry name" value="BRLZ"/>
    <property type="match status" value="1"/>
</dbReference>
<keyword evidence="3" id="KW-0175">Coiled coil</keyword>
<feature type="region of interest" description="Disordered" evidence="4">
    <location>
        <begin position="1"/>
        <end position="157"/>
    </location>
</feature>